<keyword evidence="1" id="KW-0812">Transmembrane</keyword>
<dbReference type="AlphaFoldDB" id="A0A218Z7D4"/>
<name>A0A218Z7D4_9HELO</name>
<gene>
    <name evidence="2" type="ORF">B2J93_4555</name>
</gene>
<proteinExistence type="predicted"/>
<dbReference type="EMBL" id="MZNU01000153">
    <property type="protein sequence ID" value="OWP03991.1"/>
    <property type="molecule type" value="Genomic_DNA"/>
</dbReference>
<feature type="transmembrane region" description="Helical" evidence="1">
    <location>
        <begin position="53"/>
        <end position="83"/>
    </location>
</feature>
<keyword evidence="1" id="KW-1133">Transmembrane helix</keyword>
<sequence length="128" mass="12586">MGGVSTYSGDPPHRSDWTLVLRRPATLASSGIAASSAFGVPFLFAPSPFSSDLFALIAAAAPIPSASAAAAIVSLFVSLALAITAPVLAAAFAALAPIAFAIPSAFAPAVASVFASRPLAEGMLVGLS</sequence>
<comment type="caution">
    <text evidence="2">The sequence shown here is derived from an EMBL/GenBank/DDBJ whole genome shotgun (WGS) entry which is preliminary data.</text>
</comment>
<protein>
    <submittedName>
        <fullName evidence="2">PTS system trehalose-specific transporter subunit IIBC</fullName>
    </submittedName>
</protein>
<evidence type="ECO:0000313" key="2">
    <source>
        <dbReference type="EMBL" id="OWP03991.1"/>
    </source>
</evidence>
<reference evidence="2 3" key="1">
    <citation type="submission" date="2017-04" db="EMBL/GenBank/DDBJ databases">
        <title>Draft genome sequence of Marssonina coronaria NL1: causal agent of apple blotch.</title>
        <authorList>
            <person name="Cheng Q."/>
        </authorList>
    </citation>
    <scope>NUCLEOTIDE SEQUENCE [LARGE SCALE GENOMIC DNA]</scope>
    <source>
        <strain evidence="2 3">NL1</strain>
    </source>
</reference>
<feature type="transmembrane region" description="Helical" evidence="1">
    <location>
        <begin position="25"/>
        <end position="46"/>
    </location>
</feature>
<keyword evidence="1" id="KW-0472">Membrane</keyword>
<dbReference type="Proteomes" id="UP000242519">
    <property type="component" value="Unassembled WGS sequence"/>
</dbReference>
<feature type="transmembrane region" description="Helical" evidence="1">
    <location>
        <begin position="89"/>
        <end position="114"/>
    </location>
</feature>
<organism evidence="2 3">
    <name type="scientific">Diplocarpon coronariae</name>
    <dbReference type="NCBI Taxonomy" id="2795749"/>
    <lineage>
        <taxon>Eukaryota</taxon>
        <taxon>Fungi</taxon>
        <taxon>Dikarya</taxon>
        <taxon>Ascomycota</taxon>
        <taxon>Pezizomycotina</taxon>
        <taxon>Leotiomycetes</taxon>
        <taxon>Helotiales</taxon>
        <taxon>Drepanopezizaceae</taxon>
        <taxon>Diplocarpon</taxon>
    </lineage>
</organism>
<evidence type="ECO:0000256" key="1">
    <source>
        <dbReference type="SAM" id="Phobius"/>
    </source>
</evidence>
<dbReference type="InParanoid" id="A0A218Z7D4"/>
<accession>A0A218Z7D4</accession>
<keyword evidence="3" id="KW-1185">Reference proteome</keyword>
<evidence type="ECO:0000313" key="3">
    <source>
        <dbReference type="Proteomes" id="UP000242519"/>
    </source>
</evidence>